<gene>
    <name evidence="8" type="ORF">U1T56_11060</name>
</gene>
<dbReference type="PANTHER" id="PTHR22911:SF6">
    <property type="entry name" value="SOLUTE CARRIER FAMILY 35 MEMBER G1"/>
    <property type="match status" value="1"/>
</dbReference>
<dbReference type="Gene3D" id="1.10.3730.20">
    <property type="match status" value="1"/>
</dbReference>
<sequence length="323" mass="34529">MSTIERAARAAGPTRSVPWRTDARLSGILFLCAGAFVFSLQDIVIKWISGTYPITQVLTIRCIVAIGPLLLILAWDGGFGGLRTRRLGLQILRGGCLFLSYTAYYLAIAALPLAEAVALFYSAPLFILALSVPLLGERVGPRQWLAVLVGFLGMLVVCRPGIGMFEPAALFSMASAFVYAVGQVLARDLGRTERASVMTFYHNLVNLTAASAIGLLAGSGTYARFAHPSLQFLLRGWVAPGLRDLLIMAATGLIAAFGSWCLTNAYRVTAANVVAPFEYSAILWATSWGFLVWGERPAAVVLLGIAMIVAAGLYVLRAAPARA</sequence>
<reference evidence="8 9" key="1">
    <citation type="submission" date="2024-01" db="EMBL/GenBank/DDBJ databases">
        <title>Multi-omics insights into the function and evolution of sodium benzoate biodegradation pathways in Benzoatithermus flavus gen. nov., sp. nov. from hot spring.</title>
        <authorList>
            <person name="Hu C.-J."/>
            <person name="Li W.-J."/>
        </authorList>
    </citation>
    <scope>NUCLEOTIDE SEQUENCE [LARGE SCALE GENOMIC DNA]</scope>
    <source>
        <strain evidence="8 9">SYSU G07066</strain>
    </source>
</reference>
<feature type="transmembrane region" description="Helical" evidence="6">
    <location>
        <begin position="270"/>
        <end position="291"/>
    </location>
</feature>
<feature type="transmembrane region" description="Helical" evidence="6">
    <location>
        <begin position="25"/>
        <end position="48"/>
    </location>
</feature>
<dbReference type="Proteomes" id="UP001375743">
    <property type="component" value="Unassembled WGS sequence"/>
</dbReference>
<dbReference type="InterPro" id="IPR037185">
    <property type="entry name" value="EmrE-like"/>
</dbReference>
<dbReference type="PANTHER" id="PTHR22911">
    <property type="entry name" value="ACYL-MALONYL CONDENSING ENZYME-RELATED"/>
    <property type="match status" value="1"/>
</dbReference>
<keyword evidence="5 6" id="KW-0472">Membrane</keyword>
<dbReference type="SUPFAM" id="SSF103481">
    <property type="entry name" value="Multidrug resistance efflux transporter EmrE"/>
    <property type="match status" value="2"/>
</dbReference>
<evidence type="ECO:0000256" key="1">
    <source>
        <dbReference type="ARBA" id="ARBA00004141"/>
    </source>
</evidence>
<evidence type="ECO:0000313" key="9">
    <source>
        <dbReference type="Proteomes" id="UP001375743"/>
    </source>
</evidence>
<evidence type="ECO:0000313" key="8">
    <source>
        <dbReference type="EMBL" id="MEK0083694.1"/>
    </source>
</evidence>
<feature type="domain" description="EamA" evidence="7">
    <location>
        <begin position="26"/>
        <end position="157"/>
    </location>
</feature>
<dbReference type="EMBL" id="JBBLZC010000009">
    <property type="protein sequence ID" value="MEK0083694.1"/>
    <property type="molecule type" value="Genomic_DNA"/>
</dbReference>
<feature type="transmembrane region" description="Helical" evidence="6">
    <location>
        <begin position="144"/>
        <end position="162"/>
    </location>
</feature>
<dbReference type="RefSeq" id="WP_418159539.1">
    <property type="nucleotide sequence ID" value="NZ_JBBLZC010000009.1"/>
</dbReference>
<keyword evidence="9" id="KW-1185">Reference proteome</keyword>
<comment type="subcellular location">
    <subcellularLocation>
        <location evidence="1">Membrane</location>
        <topology evidence="1">Multi-pass membrane protein</topology>
    </subcellularLocation>
</comment>
<evidence type="ECO:0000256" key="2">
    <source>
        <dbReference type="ARBA" id="ARBA00009853"/>
    </source>
</evidence>
<accession>A0ABU8XRJ1</accession>
<evidence type="ECO:0000256" key="3">
    <source>
        <dbReference type="ARBA" id="ARBA00022692"/>
    </source>
</evidence>
<evidence type="ECO:0000256" key="6">
    <source>
        <dbReference type="SAM" id="Phobius"/>
    </source>
</evidence>
<proteinExistence type="inferred from homology"/>
<keyword evidence="3 6" id="KW-0812">Transmembrane</keyword>
<organism evidence="8 9">
    <name type="scientific">Benzoatithermus flavus</name>
    <dbReference type="NCBI Taxonomy" id="3108223"/>
    <lineage>
        <taxon>Bacteria</taxon>
        <taxon>Pseudomonadati</taxon>
        <taxon>Pseudomonadota</taxon>
        <taxon>Alphaproteobacteria</taxon>
        <taxon>Geminicoccales</taxon>
        <taxon>Geminicoccaceae</taxon>
        <taxon>Benzoatithermus</taxon>
    </lineage>
</organism>
<feature type="transmembrane region" description="Helical" evidence="6">
    <location>
        <begin position="168"/>
        <end position="186"/>
    </location>
</feature>
<feature type="transmembrane region" description="Helical" evidence="6">
    <location>
        <begin position="113"/>
        <end position="132"/>
    </location>
</feature>
<feature type="transmembrane region" description="Helical" evidence="6">
    <location>
        <begin position="297"/>
        <end position="316"/>
    </location>
</feature>
<dbReference type="Pfam" id="PF00892">
    <property type="entry name" value="EamA"/>
    <property type="match status" value="1"/>
</dbReference>
<name>A0ABU8XRJ1_9PROT</name>
<evidence type="ECO:0000256" key="5">
    <source>
        <dbReference type="ARBA" id="ARBA00023136"/>
    </source>
</evidence>
<comment type="similarity">
    <text evidence="2">Belongs to the drug/metabolite transporter (DMT) superfamily. 10 TMS drug/metabolite exporter (DME) (TC 2.A.7.3) family.</text>
</comment>
<protein>
    <submittedName>
        <fullName evidence="8">DMT family transporter</fullName>
    </submittedName>
</protein>
<comment type="caution">
    <text evidence="8">The sequence shown here is derived from an EMBL/GenBank/DDBJ whole genome shotgun (WGS) entry which is preliminary data.</text>
</comment>
<evidence type="ECO:0000256" key="4">
    <source>
        <dbReference type="ARBA" id="ARBA00022989"/>
    </source>
</evidence>
<feature type="transmembrane region" description="Helical" evidence="6">
    <location>
        <begin position="207"/>
        <end position="225"/>
    </location>
</feature>
<feature type="transmembrane region" description="Helical" evidence="6">
    <location>
        <begin position="87"/>
        <end position="107"/>
    </location>
</feature>
<dbReference type="InterPro" id="IPR000620">
    <property type="entry name" value="EamA_dom"/>
</dbReference>
<feature type="transmembrane region" description="Helical" evidence="6">
    <location>
        <begin position="54"/>
        <end position="75"/>
    </location>
</feature>
<feature type="transmembrane region" description="Helical" evidence="6">
    <location>
        <begin position="245"/>
        <end position="263"/>
    </location>
</feature>
<keyword evidence="4 6" id="KW-1133">Transmembrane helix</keyword>
<evidence type="ECO:0000259" key="7">
    <source>
        <dbReference type="Pfam" id="PF00892"/>
    </source>
</evidence>